<sequence>MPLERFQKLRRFIHFNDNTNITDQTKDRHFKIRPLLEIVLKNCTYAGNLRQYILNKPHKWGLKFFIRTGVSGYIADFILYQGAATFEVLKGSPNEVDDYEVNLGVGTSAVISLYKTLSEPINTVIFCDNWFSSVKLFIYQKDRFGILSLGTIRSNRIAGCQLETDKCTLVCDSCDMYFLGYRNKSDFGTFSSYFLDSFIYPHPPKITLAAW</sequence>
<organism evidence="2 3">
    <name type="scientific">Acanthoscelides obtectus</name>
    <name type="common">Bean weevil</name>
    <name type="synonym">Bruchus obtectus</name>
    <dbReference type="NCBI Taxonomy" id="200917"/>
    <lineage>
        <taxon>Eukaryota</taxon>
        <taxon>Metazoa</taxon>
        <taxon>Ecdysozoa</taxon>
        <taxon>Arthropoda</taxon>
        <taxon>Hexapoda</taxon>
        <taxon>Insecta</taxon>
        <taxon>Pterygota</taxon>
        <taxon>Neoptera</taxon>
        <taxon>Endopterygota</taxon>
        <taxon>Coleoptera</taxon>
        <taxon>Polyphaga</taxon>
        <taxon>Cucujiformia</taxon>
        <taxon>Chrysomeloidea</taxon>
        <taxon>Chrysomelidae</taxon>
        <taxon>Bruchinae</taxon>
        <taxon>Bruchini</taxon>
        <taxon>Acanthoscelides</taxon>
    </lineage>
</organism>
<dbReference type="InterPro" id="IPR029526">
    <property type="entry name" value="PGBD"/>
</dbReference>
<evidence type="ECO:0000313" key="3">
    <source>
        <dbReference type="Proteomes" id="UP001152888"/>
    </source>
</evidence>
<dbReference type="OrthoDB" id="123207at2759"/>
<reference evidence="2" key="1">
    <citation type="submission" date="2022-03" db="EMBL/GenBank/DDBJ databases">
        <authorList>
            <person name="Sayadi A."/>
        </authorList>
    </citation>
    <scope>NUCLEOTIDE SEQUENCE</scope>
</reference>
<proteinExistence type="predicted"/>
<keyword evidence="3" id="KW-1185">Reference proteome</keyword>
<comment type="caution">
    <text evidence="2">The sequence shown here is derived from an EMBL/GenBank/DDBJ whole genome shotgun (WGS) entry which is preliminary data.</text>
</comment>
<name>A0A9P0P8U9_ACAOB</name>
<evidence type="ECO:0000259" key="1">
    <source>
        <dbReference type="Pfam" id="PF13843"/>
    </source>
</evidence>
<dbReference type="Pfam" id="PF13843">
    <property type="entry name" value="DDE_Tnp_1_7"/>
    <property type="match status" value="1"/>
</dbReference>
<protein>
    <recommendedName>
        <fullName evidence="1">PiggyBac transposable element-derived protein domain-containing protein</fullName>
    </recommendedName>
</protein>
<dbReference type="AlphaFoldDB" id="A0A9P0P8U9"/>
<accession>A0A9P0P8U9</accession>
<feature type="domain" description="PiggyBac transposable element-derived protein" evidence="1">
    <location>
        <begin position="50"/>
        <end position="157"/>
    </location>
</feature>
<dbReference type="Proteomes" id="UP001152888">
    <property type="component" value="Unassembled WGS sequence"/>
</dbReference>
<dbReference type="PANTHER" id="PTHR47272">
    <property type="entry name" value="DDE_TNP_1_7 DOMAIN-CONTAINING PROTEIN"/>
    <property type="match status" value="1"/>
</dbReference>
<gene>
    <name evidence="2" type="ORF">ACAOBT_LOCUS11733</name>
</gene>
<dbReference type="EMBL" id="CAKOFQ010006838">
    <property type="protein sequence ID" value="CAH1975699.1"/>
    <property type="molecule type" value="Genomic_DNA"/>
</dbReference>
<evidence type="ECO:0000313" key="2">
    <source>
        <dbReference type="EMBL" id="CAH1975699.1"/>
    </source>
</evidence>